<evidence type="ECO:0008006" key="4">
    <source>
        <dbReference type="Google" id="ProtNLM"/>
    </source>
</evidence>
<evidence type="ECO:0000256" key="1">
    <source>
        <dbReference type="ARBA" id="ARBA00008532"/>
    </source>
</evidence>
<name>A0A0F9SUL7_9ZZZZ</name>
<protein>
    <recommendedName>
        <fullName evidence="4">Amidinotransferase</fullName>
    </recommendedName>
</protein>
<comment type="similarity">
    <text evidence="1">Belongs to the DDAH family.</text>
</comment>
<dbReference type="GO" id="GO:0016403">
    <property type="term" value="F:dimethylargininase activity"/>
    <property type="evidence" value="ECO:0007669"/>
    <property type="project" value="TreeGrafter"/>
</dbReference>
<dbReference type="PANTHER" id="PTHR12737">
    <property type="entry name" value="DIMETHYLARGININE DIMETHYLAMINOHYDROLASE"/>
    <property type="match status" value="1"/>
</dbReference>
<proteinExistence type="inferred from homology"/>
<dbReference type="GO" id="GO:0006525">
    <property type="term" value="P:arginine metabolic process"/>
    <property type="evidence" value="ECO:0007669"/>
    <property type="project" value="TreeGrafter"/>
</dbReference>
<dbReference type="Gene3D" id="3.75.10.10">
    <property type="entry name" value="L-arginine/glycine Amidinotransferase, Chain A"/>
    <property type="match status" value="1"/>
</dbReference>
<keyword evidence="2" id="KW-0378">Hydrolase</keyword>
<feature type="non-terminal residue" evidence="3">
    <location>
        <position position="1"/>
    </location>
</feature>
<dbReference type="GO" id="GO:0045429">
    <property type="term" value="P:positive regulation of nitric oxide biosynthetic process"/>
    <property type="evidence" value="ECO:0007669"/>
    <property type="project" value="TreeGrafter"/>
</dbReference>
<reference evidence="3" key="1">
    <citation type="journal article" date="2015" name="Nature">
        <title>Complex archaea that bridge the gap between prokaryotes and eukaryotes.</title>
        <authorList>
            <person name="Spang A."/>
            <person name="Saw J.H."/>
            <person name="Jorgensen S.L."/>
            <person name="Zaremba-Niedzwiedzka K."/>
            <person name="Martijn J."/>
            <person name="Lind A.E."/>
            <person name="van Eijk R."/>
            <person name="Schleper C."/>
            <person name="Guy L."/>
            <person name="Ettema T.J."/>
        </authorList>
    </citation>
    <scope>NUCLEOTIDE SEQUENCE</scope>
</reference>
<dbReference type="SUPFAM" id="SSF55909">
    <property type="entry name" value="Pentein"/>
    <property type="match status" value="1"/>
</dbReference>
<dbReference type="InterPro" id="IPR033199">
    <property type="entry name" value="DDAH-like"/>
</dbReference>
<accession>A0A0F9SUL7</accession>
<dbReference type="GO" id="GO:0000052">
    <property type="term" value="P:citrulline metabolic process"/>
    <property type="evidence" value="ECO:0007669"/>
    <property type="project" value="TreeGrafter"/>
</dbReference>
<dbReference type="PANTHER" id="PTHR12737:SF9">
    <property type="entry name" value="DIMETHYLARGININASE"/>
    <property type="match status" value="1"/>
</dbReference>
<dbReference type="GO" id="GO:0016597">
    <property type="term" value="F:amino acid binding"/>
    <property type="evidence" value="ECO:0007669"/>
    <property type="project" value="TreeGrafter"/>
</dbReference>
<sequence length="258" mass="29232">LNNARMKKLNDVSINKYKFFNQWYNLYSTLSRMALVYIIPARKGLQDQTYVNNFVVLNTPGRSIAIVSRFAGPERQGESIIAEKFLQDLYFETYKCPCTFEGYPDLKLIRDNIFFGGYGRRTTETALDWISDVFDIEIIKVEMTNDHNYHLDCNLFILDKENVLLSTETVSKESIKAIEKVANIHPVSLDDAMLGICGSLKVGNHVLNSSSSSLDYGKDMRLERVCSRIGLNVFFIDVGEAFKSGGSLACLVTPLNYL</sequence>
<comment type="caution">
    <text evidence="3">The sequence shown here is derived from an EMBL/GenBank/DDBJ whole genome shotgun (WGS) entry which is preliminary data.</text>
</comment>
<evidence type="ECO:0000256" key="2">
    <source>
        <dbReference type="ARBA" id="ARBA00022801"/>
    </source>
</evidence>
<organism evidence="3">
    <name type="scientific">marine sediment metagenome</name>
    <dbReference type="NCBI Taxonomy" id="412755"/>
    <lineage>
        <taxon>unclassified sequences</taxon>
        <taxon>metagenomes</taxon>
        <taxon>ecological metagenomes</taxon>
    </lineage>
</organism>
<gene>
    <name evidence="3" type="ORF">LCGC14_0731510</name>
</gene>
<dbReference type="EMBL" id="LAZR01001693">
    <property type="protein sequence ID" value="KKN40636.1"/>
    <property type="molecule type" value="Genomic_DNA"/>
</dbReference>
<evidence type="ECO:0000313" key="3">
    <source>
        <dbReference type="EMBL" id="KKN40636.1"/>
    </source>
</evidence>
<dbReference type="AlphaFoldDB" id="A0A0F9SUL7"/>